<dbReference type="InterPro" id="IPR000715">
    <property type="entry name" value="Glycosyl_transferase_4"/>
</dbReference>
<reference evidence="10" key="1">
    <citation type="submission" date="2009-01" db="EMBL/GenBank/DDBJ databases">
        <title>Complete sequence of chromosome Cyanothece sp. PCC 7425.</title>
        <authorList>
            <consortium name="US DOE Joint Genome Institute"/>
            <person name="Lucas S."/>
            <person name="Copeland A."/>
            <person name="Lapidus A."/>
            <person name="Glavina del Rio T."/>
            <person name="Dalin E."/>
            <person name="Tice H."/>
            <person name="Bruce D."/>
            <person name="Goodwin L."/>
            <person name="Pitluck S."/>
            <person name="Sims D."/>
            <person name="Meineke L."/>
            <person name="Brettin T."/>
            <person name="Detter J.C."/>
            <person name="Han C."/>
            <person name="Larimer F."/>
            <person name="Land M."/>
            <person name="Hauser L."/>
            <person name="Kyrpides N."/>
            <person name="Ovchinnikova G."/>
            <person name="Liberton M."/>
            <person name="Stoeckel J."/>
            <person name="Banerjee A."/>
            <person name="Singh A."/>
            <person name="Page L."/>
            <person name="Sato H."/>
            <person name="Zhao L."/>
            <person name="Sherman L."/>
            <person name="Pakrasi H."/>
            <person name="Richardson P."/>
        </authorList>
    </citation>
    <scope>NUCLEOTIDE SEQUENCE</scope>
    <source>
        <strain evidence="10">PCC 7425</strain>
    </source>
</reference>
<dbReference type="CDD" id="cd06852">
    <property type="entry name" value="GT_MraY"/>
    <property type="match status" value="1"/>
</dbReference>
<dbReference type="GO" id="GO:0046872">
    <property type="term" value="F:metal ion binding"/>
    <property type="evidence" value="ECO:0007669"/>
    <property type="project" value="UniProtKB-KW"/>
</dbReference>
<dbReference type="EMBL" id="CP001344">
    <property type="protein sequence ID" value="ACL46211.1"/>
    <property type="molecule type" value="Genomic_DNA"/>
</dbReference>
<evidence type="ECO:0000313" key="10">
    <source>
        <dbReference type="EMBL" id="ACL46211.1"/>
    </source>
</evidence>
<comment type="subcellular location">
    <subcellularLocation>
        <location evidence="7">Cell membrane</location>
        <topology evidence="7">Multi-pass membrane protein</topology>
    </subcellularLocation>
    <subcellularLocation>
        <location evidence="1">Membrane</location>
        <topology evidence="1">Multi-pass membrane protein</topology>
    </subcellularLocation>
</comment>
<feature type="transmembrane region" description="Helical" evidence="7">
    <location>
        <begin position="23"/>
        <end position="41"/>
    </location>
</feature>
<evidence type="ECO:0000256" key="6">
    <source>
        <dbReference type="ARBA" id="ARBA00023136"/>
    </source>
</evidence>
<evidence type="ECO:0000256" key="8">
    <source>
        <dbReference type="NCBIfam" id="TIGR00445"/>
    </source>
</evidence>
<keyword evidence="7 9" id="KW-0460">Magnesium</keyword>
<feature type="binding site" evidence="9">
    <location>
        <position position="217"/>
    </location>
    <ligand>
        <name>Mg(2+)</name>
        <dbReference type="ChEBI" id="CHEBI:18420"/>
    </ligand>
</feature>
<dbReference type="InterPro" id="IPR018480">
    <property type="entry name" value="PNAcMuramoyl-5peptid_Trfase_CS"/>
</dbReference>
<evidence type="ECO:0000256" key="5">
    <source>
        <dbReference type="ARBA" id="ARBA00022989"/>
    </source>
</evidence>
<dbReference type="KEGG" id="cyn:Cyan7425_3894"/>
<keyword evidence="7" id="KW-0131">Cell cycle</keyword>
<feature type="transmembrane region" description="Helical" evidence="7">
    <location>
        <begin position="53"/>
        <end position="73"/>
    </location>
</feature>
<gene>
    <name evidence="7" type="primary">mraY</name>
    <name evidence="10" type="ordered locus">Cyan7425_3894</name>
</gene>
<comment type="pathway">
    <text evidence="7">Cell wall biogenesis; peptidoglycan biosynthesis.</text>
</comment>
<sequence>MTKPEETAIAPSLQRSIFSGKNLFILLLVSLGCVALGLDGWEGRLLAPLSLALPLAGSTLITAALGVWVVPLLRRLKTGQVIREDGPQSHLKKSGTPTMGGIFFIPTALLLAIVWSSLALQALPLDVMAAAALTLVYGFVGWLDDWQVLRYKNNKGISAKLRLGLEVSSALLFSLWLVWSYPQITTVALPWHLALPLGLFFLPLAIFVPTAESNAINLTDGLDGLAAGTGAIALLGLGALVGSTAPGLMVLSACLAGGCLGFLFHNHNPARVFMGDTGSLALGAALAAIGLISNSLWALLILSGIFLAETLSVIAQVSYYKATKGPDGIGKRLLKMAPLHHHLELSGWSETQVVGAFYLVGILLFLLSFVLKLT</sequence>
<dbReference type="PROSITE" id="PS01348">
    <property type="entry name" value="MRAY_2"/>
    <property type="match status" value="1"/>
</dbReference>
<protein>
    <recommendedName>
        <fullName evidence="7 8">Phospho-N-acetylmuramoyl-pentapeptide-transferase</fullName>
        <ecNumber evidence="7 8">2.7.8.13</ecNumber>
    </recommendedName>
    <alternativeName>
        <fullName evidence="7">UDP-MurNAc-pentapeptide phosphotransferase</fullName>
    </alternativeName>
</protein>
<dbReference type="PROSITE" id="PS51257">
    <property type="entry name" value="PROKAR_LIPOPROTEIN"/>
    <property type="match status" value="1"/>
</dbReference>
<keyword evidence="7" id="KW-1003">Cell membrane</keyword>
<comment type="similarity">
    <text evidence="2 7">Belongs to the glycosyltransferase 4 family. MraY subfamily.</text>
</comment>
<dbReference type="OrthoDB" id="9805475at2"/>
<dbReference type="AlphaFoldDB" id="B8HUK9"/>
<dbReference type="eggNOG" id="COG0472">
    <property type="taxonomic scope" value="Bacteria"/>
</dbReference>
<keyword evidence="6 7" id="KW-0472">Membrane</keyword>
<feature type="transmembrane region" description="Helical" evidence="7">
    <location>
        <begin position="188"/>
        <end position="209"/>
    </location>
</feature>
<feature type="transmembrane region" description="Helical" evidence="7">
    <location>
        <begin position="122"/>
        <end position="143"/>
    </location>
</feature>
<feature type="transmembrane region" description="Helical" evidence="7">
    <location>
        <begin position="285"/>
        <end position="308"/>
    </location>
</feature>
<keyword evidence="5 7" id="KW-1133">Transmembrane helix</keyword>
<comment type="catalytic activity">
    <reaction evidence="7">
        <text>UDP-N-acetyl-alpha-D-muramoyl-L-alanyl-gamma-D-glutamyl-meso-2,6-diaminopimeloyl-D-alanyl-D-alanine + di-trans,octa-cis-undecaprenyl phosphate = di-trans,octa-cis-undecaprenyl diphospho-N-acetyl-alpha-D-muramoyl-L-alanyl-D-glutamyl-meso-2,6-diaminopimeloyl-D-alanyl-D-alanine + UMP</text>
        <dbReference type="Rhea" id="RHEA:28386"/>
        <dbReference type="ChEBI" id="CHEBI:57865"/>
        <dbReference type="ChEBI" id="CHEBI:60392"/>
        <dbReference type="ChEBI" id="CHEBI:61386"/>
        <dbReference type="ChEBI" id="CHEBI:61387"/>
        <dbReference type="EC" id="2.7.8.13"/>
    </reaction>
</comment>
<feature type="transmembrane region" description="Helical" evidence="7">
    <location>
        <begin position="94"/>
        <end position="116"/>
    </location>
</feature>
<dbReference type="STRING" id="395961.Cyan7425_3894"/>
<comment type="function">
    <text evidence="7">Catalyzes the initial step of the lipid cycle reactions in the biosynthesis of the cell wall peptidoglycan: transfers peptidoglycan precursor phospho-MurNAc-pentapeptide from UDP-MurNAc-pentapeptide onto the lipid carrier undecaprenyl phosphate, yielding undecaprenyl-pyrophosphoryl-MurNAc-pentapeptide, known as lipid I.</text>
</comment>
<dbReference type="GO" id="GO:0005886">
    <property type="term" value="C:plasma membrane"/>
    <property type="evidence" value="ECO:0007669"/>
    <property type="project" value="UniProtKB-SubCell"/>
</dbReference>
<dbReference type="GO" id="GO:0008963">
    <property type="term" value="F:phospho-N-acetylmuramoyl-pentapeptide-transferase activity"/>
    <property type="evidence" value="ECO:0007669"/>
    <property type="project" value="UniProtKB-UniRule"/>
</dbReference>
<accession>B8HUK9</accession>
<evidence type="ECO:0000256" key="7">
    <source>
        <dbReference type="HAMAP-Rule" id="MF_00038"/>
    </source>
</evidence>
<dbReference type="GO" id="GO:0009252">
    <property type="term" value="P:peptidoglycan biosynthetic process"/>
    <property type="evidence" value="ECO:0007669"/>
    <property type="project" value="UniProtKB-UniRule"/>
</dbReference>
<evidence type="ECO:0000256" key="2">
    <source>
        <dbReference type="ARBA" id="ARBA00005583"/>
    </source>
</evidence>
<feature type="transmembrane region" description="Helical" evidence="7">
    <location>
        <begin position="353"/>
        <end position="371"/>
    </location>
</feature>
<feature type="transmembrane region" description="Helical" evidence="7">
    <location>
        <begin position="163"/>
        <end position="182"/>
    </location>
</feature>
<keyword evidence="7" id="KW-0573">Peptidoglycan synthesis</keyword>
<dbReference type="HAMAP" id="MF_00038">
    <property type="entry name" value="MraY"/>
    <property type="match status" value="1"/>
</dbReference>
<keyword evidence="4 7" id="KW-0812">Transmembrane</keyword>
<keyword evidence="7" id="KW-0132">Cell division</keyword>
<keyword evidence="7" id="KW-0961">Cell wall biogenesis/degradation</keyword>
<dbReference type="PROSITE" id="PS01347">
    <property type="entry name" value="MRAY_1"/>
    <property type="match status" value="1"/>
</dbReference>
<keyword evidence="7" id="KW-0133">Cell shape</keyword>
<feature type="transmembrane region" description="Helical" evidence="7">
    <location>
        <begin position="247"/>
        <end position="264"/>
    </location>
</feature>
<organism evidence="10">
    <name type="scientific">Cyanothece sp. (strain PCC 7425 / ATCC 29141)</name>
    <dbReference type="NCBI Taxonomy" id="395961"/>
    <lineage>
        <taxon>Bacteria</taxon>
        <taxon>Bacillati</taxon>
        <taxon>Cyanobacteriota</taxon>
        <taxon>Cyanophyceae</taxon>
        <taxon>Gomontiellales</taxon>
        <taxon>Cyanothecaceae</taxon>
        <taxon>Cyanothece</taxon>
    </lineage>
</organism>
<comment type="cofactor">
    <cofactor evidence="7 9">
        <name>Mg(2+)</name>
        <dbReference type="ChEBI" id="CHEBI:18420"/>
    </cofactor>
</comment>
<dbReference type="Pfam" id="PF00953">
    <property type="entry name" value="Glycos_transf_4"/>
    <property type="match status" value="1"/>
</dbReference>
<dbReference type="UniPathway" id="UPA00219"/>
<feature type="binding site" evidence="9">
    <location>
        <position position="276"/>
    </location>
    <ligand>
        <name>Mg(2+)</name>
        <dbReference type="ChEBI" id="CHEBI:18420"/>
    </ligand>
</feature>
<proteinExistence type="inferred from homology"/>
<dbReference type="PANTHER" id="PTHR22926">
    <property type="entry name" value="PHOSPHO-N-ACETYLMURAMOYL-PENTAPEPTIDE-TRANSFERASE"/>
    <property type="match status" value="1"/>
</dbReference>
<dbReference type="GO" id="GO:0071555">
    <property type="term" value="P:cell wall organization"/>
    <property type="evidence" value="ECO:0007669"/>
    <property type="project" value="UniProtKB-KW"/>
</dbReference>
<keyword evidence="7 9" id="KW-0479">Metal-binding</keyword>
<dbReference type="NCBIfam" id="TIGR00445">
    <property type="entry name" value="mraY"/>
    <property type="match status" value="1"/>
</dbReference>
<evidence type="ECO:0000256" key="9">
    <source>
        <dbReference type="PIRSR" id="PIRSR600715-1"/>
    </source>
</evidence>
<keyword evidence="3 7" id="KW-0808">Transferase</keyword>
<dbReference type="PANTHER" id="PTHR22926:SF5">
    <property type="entry name" value="PHOSPHO-N-ACETYLMURAMOYL-PENTAPEPTIDE-TRANSFERASE HOMOLOG"/>
    <property type="match status" value="1"/>
</dbReference>
<dbReference type="GO" id="GO:0051992">
    <property type="term" value="F:UDP-N-acetylmuramoyl-L-alanyl-D-glutamyl-meso-2,6-diaminopimelyl-D-alanyl-D-alanine:undecaprenyl-phosphate transferase activity"/>
    <property type="evidence" value="ECO:0007669"/>
    <property type="project" value="RHEA"/>
</dbReference>
<dbReference type="InterPro" id="IPR003524">
    <property type="entry name" value="PNAcMuramoyl-5peptid_Trfase"/>
</dbReference>
<evidence type="ECO:0000256" key="3">
    <source>
        <dbReference type="ARBA" id="ARBA00022679"/>
    </source>
</evidence>
<feature type="transmembrane region" description="Helical" evidence="7">
    <location>
        <begin position="221"/>
        <end position="241"/>
    </location>
</feature>
<evidence type="ECO:0000256" key="1">
    <source>
        <dbReference type="ARBA" id="ARBA00004141"/>
    </source>
</evidence>
<dbReference type="GO" id="GO:0008360">
    <property type="term" value="P:regulation of cell shape"/>
    <property type="evidence" value="ECO:0007669"/>
    <property type="project" value="UniProtKB-KW"/>
</dbReference>
<dbReference type="GO" id="GO:0051301">
    <property type="term" value="P:cell division"/>
    <property type="evidence" value="ECO:0007669"/>
    <property type="project" value="UniProtKB-KW"/>
</dbReference>
<name>B8HUK9_CYAP4</name>
<dbReference type="Pfam" id="PF10555">
    <property type="entry name" value="MraY_sig1"/>
    <property type="match status" value="1"/>
</dbReference>
<dbReference type="HOGENOM" id="CLU_023982_0_2_3"/>
<dbReference type="EC" id="2.7.8.13" evidence="7 8"/>
<evidence type="ECO:0000256" key="4">
    <source>
        <dbReference type="ARBA" id="ARBA00022692"/>
    </source>
</evidence>